<dbReference type="Gene3D" id="3.30.1120.70">
    <property type="match status" value="1"/>
</dbReference>
<evidence type="ECO:0000313" key="1">
    <source>
        <dbReference type="EMBL" id="KKN16798.1"/>
    </source>
</evidence>
<protein>
    <recommendedName>
        <fullName evidence="2">Phage portal protein</fullName>
    </recommendedName>
</protein>
<evidence type="ECO:0008006" key="2">
    <source>
        <dbReference type="Google" id="ProtNLM"/>
    </source>
</evidence>
<organism evidence="1">
    <name type="scientific">marine sediment metagenome</name>
    <dbReference type="NCBI Taxonomy" id="412755"/>
    <lineage>
        <taxon>unclassified sequences</taxon>
        <taxon>metagenomes</taxon>
        <taxon>ecological metagenomes</taxon>
    </lineage>
</organism>
<comment type="caution">
    <text evidence="1">The sequence shown here is derived from an EMBL/GenBank/DDBJ whole genome shotgun (WGS) entry which is preliminary data.</text>
</comment>
<dbReference type="NCBIfam" id="TIGR01537">
    <property type="entry name" value="portal_HK97"/>
    <property type="match status" value="1"/>
</dbReference>
<sequence length="505" mass="55694">MGMFSTTSGKNVSPDSALRIAAVMSAIRLVSDTVASLPLEVRQRISDDETRAAREHPLYPILHDSVGPSRTSPEWRATSQAWLEMFGNAYSVILRDGAGKIKALVPWHPSSVRVENDSTRGIIYTLMSTKGEIVKSENDVLHLRGLTLDAEQILGLSPIRYAKETFGAALAAEEHGATLFGRGSVPGGVIEADEEIPSEAKEAMVKAWQQANGGSARANGMVVMDFGAKYKPIFIPNSDSQWIEFRKFSVAEVARTFRVPPHMIGDVERATDNNVEKQSLEFLSYSMLPRLVRWEKSLEMQLLSPQERAAGYYIQFNVNALLRVDTKTQMEAFALGRQWGWWSVNDVRKMLGENPVEGGDGRMQPLNMIGLGESVLDIQGLQSPQAARAAHIRPFLSEISQRLVRAECREIRKCLNTSRWPDNPVSPDEIRTQSVGLVQSLVRDIFHNGGGAVFAESHADRTTEQIREALAASDGWAAVDSLLVGWEQSRPDQIAAALAAAMLKE</sequence>
<dbReference type="EMBL" id="LAZR01003580">
    <property type="protein sequence ID" value="KKN16798.1"/>
    <property type="molecule type" value="Genomic_DNA"/>
</dbReference>
<dbReference type="InterPro" id="IPR006944">
    <property type="entry name" value="Phage/GTA_portal"/>
</dbReference>
<dbReference type="AlphaFoldDB" id="A0A0F9RHR4"/>
<accession>A0A0F9RHR4</accession>
<proteinExistence type="predicted"/>
<dbReference type="Pfam" id="PF04860">
    <property type="entry name" value="Phage_portal"/>
    <property type="match status" value="1"/>
</dbReference>
<dbReference type="Gene3D" id="3.40.140.120">
    <property type="match status" value="1"/>
</dbReference>
<name>A0A0F9RHR4_9ZZZZ</name>
<reference evidence="1" key="1">
    <citation type="journal article" date="2015" name="Nature">
        <title>Complex archaea that bridge the gap between prokaryotes and eukaryotes.</title>
        <authorList>
            <person name="Spang A."/>
            <person name="Saw J.H."/>
            <person name="Jorgensen S.L."/>
            <person name="Zaremba-Niedzwiedzka K."/>
            <person name="Martijn J."/>
            <person name="Lind A.E."/>
            <person name="van Eijk R."/>
            <person name="Schleper C."/>
            <person name="Guy L."/>
            <person name="Ettema T.J."/>
        </authorList>
    </citation>
    <scope>NUCLEOTIDE SEQUENCE</scope>
</reference>
<dbReference type="Gene3D" id="1.20.1270.210">
    <property type="match status" value="1"/>
</dbReference>
<gene>
    <name evidence="1" type="ORF">LCGC14_0972280</name>
</gene>
<dbReference type="InterPro" id="IPR006427">
    <property type="entry name" value="Portal_HK97"/>
</dbReference>